<feature type="chain" id="PRO_5038495361" evidence="1">
    <location>
        <begin position="21"/>
        <end position="62"/>
    </location>
</feature>
<name>A0A8J8MJD4_9FIRM</name>
<keyword evidence="1" id="KW-0732">Signal</keyword>
<evidence type="ECO:0000313" key="2">
    <source>
        <dbReference type="EMBL" id="QUI22907.1"/>
    </source>
</evidence>
<sequence length="62" mass="7149">MKKKCYWMCIMVLMIAMSLAGCKGQSVGRDVYMKGAFLDGQRPQERFSNNNGKHYPIMQEDL</sequence>
<gene>
    <name evidence="2" type="ORF">HZI73_11680</name>
</gene>
<proteinExistence type="predicted"/>
<keyword evidence="3" id="KW-1185">Reference proteome</keyword>
<dbReference type="KEGG" id="vpy:HZI73_11680"/>
<protein>
    <submittedName>
        <fullName evidence="2">Uncharacterized protein</fullName>
    </submittedName>
</protein>
<reference evidence="2" key="1">
    <citation type="submission" date="2020-07" db="EMBL/GenBank/DDBJ databases">
        <title>Vallitalea pronyensis genome.</title>
        <authorList>
            <person name="Postec A."/>
        </authorList>
    </citation>
    <scope>NUCLEOTIDE SEQUENCE</scope>
    <source>
        <strain evidence="2">FatNI3</strain>
    </source>
</reference>
<dbReference type="EMBL" id="CP058649">
    <property type="protein sequence ID" value="QUI22907.1"/>
    <property type="molecule type" value="Genomic_DNA"/>
</dbReference>
<dbReference type="AlphaFoldDB" id="A0A8J8MJD4"/>
<dbReference type="PROSITE" id="PS51257">
    <property type="entry name" value="PROKAR_LIPOPROTEIN"/>
    <property type="match status" value="1"/>
</dbReference>
<accession>A0A8J8MJD4</accession>
<dbReference type="Proteomes" id="UP000683246">
    <property type="component" value="Chromosome"/>
</dbReference>
<organism evidence="2 3">
    <name type="scientific">Vallitalea pronyensis</name>
    <dbReference type="NCBI Taxonomy" id="1348613"/>
    <lineage>
        <taxon>Bacteria</taxon>
        <taxon>Bacillati</taxon>
        <taxon>Bacillota</taxon>
        <taxon>Clostridia</taxon>
        <taxon>Lachnospirales</taxon>
        <taxon>Vallitaleaceae</taxon>
        <taxon>Vallitalea</taxon>
    </lineage>
</organism>
<evidence type="ECO:0000313" key="3">
    <source>
        <dbReference type="Proteomes" id="UP000683246"/>
    </source>
</evidence>
<evidence type="ECO:0000256" key="1">
    <source>
        <dbReference type="SAM" id="SignalP"/>
    </source>
</evidence>
<dbReference type="RefSeq" id="WP_212698402.1">
    <property type="nucleotide sequence ID" value="NZ_CP058649.1"/>
</dbReference>
<feature type="signal peptide" evidence="1">
    <location>
        <begin position="1"/>
        <end position="20"/>
    </location>
</feature>